<gene>
    <name evidence="2" type="primary">c13h1orf115</name>
</gene>
<sequence>MPRGKLRKSKRTSKNKKDEKSKIIDCVDEQHSELTEGTKIKHRWQAQKTVGSASYKQKPVKCVPSREKSVKQVHIAFLPEKYEPLEEDQDLDIPDIGKEETKKNLKTYKTFRNNVGKALRYSWKCLVVGLQSFSTSYLGPLSAAATFIPEVRR</sequence>
<dbReference type="PANTHER" id="PTHR14680">
    <property type="entry name" value="SI:DKEY-126G1.9-RELATED"/>
    <property type="match status" value="1"/>
</dbReference>
<feature type="compositionally biased region" description="Basic residues" evidence="1">
    <location>
        <begin position="1"/>
        <end position="14"/>
    </location>
</feature>
<keyword evidence="3" id="KW-1185">Reference proteome</keyword>
<evidence type="ECO:0000313" key="3">
    <source>
        <dbReference type="Proteomes" id="UP000314983"/>
    </source>
</evidence>
<organism evidence="2 3">
    <name type="scientific">Electrophorus electricus</name>
    <name type="common">Electric eel</name>
    <name type="synonym">Gymnotus electricus</name>
    <dbReference type="NCBI Taxonomy" id="8005"/>
    <lineage>
        <taxon>Eukaryota</taxon>
        <taxon>Metazoa</taxon>
        <taxon>Chordata</taxon>
        <taxon>Craniata</taxon>
        <taxon>Vertebrata</taxon>
        <taxon>Euteleostomi</taxon>
        <taxon>Actinopterygii</taxon>
        <taxon>Neopterygii</taxon>
        <taxon>Teleostei</taxon>
        <taxon>Ostariophysi</taxon>
        <taxon>Gymnotiformes</taxon>
        <taxon>Gymnotoidei</taxon>
        <taxon>Gymnotidae</taxon>
        <taxon>Electrophorus</taxon>
    </lineage>
</organism>
<dbReference type="AlphaFoldDB" id="A0A4W4GAW6"/>
<evidence type="ECO:0000256" key="1">
    <source>
        <dbReference type="SAM" id="MobiDB-lite"/>
    </source>
</evidence>
<dbReference type="CTD" id="360894"/>
<dbReference type="Ensembl" id="ENSEEET00000033849.2">
    <property type="protein sequence ID" value="ENSEEEP00000033455.2"/>
    <property type="gene ID" value="ENSEEEG00000015905.2"/>
</dbReference>
<reference evidence="2" key="5">
    <citation type="submission" date="2025-09" db="UniProtKB">
        <authorList>
            <consortium name="Ensembl"/>
        </authorList>
    </citation>
    <scope>IDENTIFICATION</scope>
</reference>
<reference evidence="3" key="1">
    <citation type="journal article" date="2014" name="Science">
        <title>Nonhuman genetics. Genomic basis for the convergent evolution of electric organs.</title>
        <authorList>
            <person name="Gallant J.R."/>
            <person name="Traeger L.L."/>
            <person name="Volkening J.D."/>
            <person name="Moffett H."/>
            <person name="Chen P.H."/>
            <person name="Novina C.D."/>
            <person name="Phillips G.N.Jr."/>
            <person name="Anand R."/>
            <person name="Wells G.B."/>
            <person name="Pinch M."/>
            <person name="Guth R."/>
            <person name="Unguez G.A."/>
            <person name="Albert J.S."/>
            <person name="Zakon H.H."/>
            <person name="Samanta M.P."/>
            <person name="Sussman M.R."/>
        </authorList>
    </citation>
    <scope>NUCLEOTIDE SEQUENCE [LARGE SCALE GENOMIC DNA]</scope>
</reference>
<dbReference type="Proteomes" id="UP000314983">
    <property type="component" value="Chromosome 13"/>
</dbReference>
<dbReference type="GeneID" id="113576667"/>
<dbReference type="PANTHER" id="PTHR14680:SF1">
    <property type="entry name" value="REQUIRED FOR DRUG-INDUCED DEATH PROTEIN 1"/>
    <property type="match status" value="1"/>
</dbReference>
<dbReference type="OMA" id="KQVHIAF"/>
<name>A0A4W4GAW6_ELEEL</name>
<proteinExistence type="predicted"/>
<evidence type="ECO:0000313" key="2">
    <source>
        <dbReference type="Ensembl" id="ENSEEEP00000033455.2"/>
    </source>
</evidence>
<dbReference type="STRING" id="8005.ENSEEEP00000033455"/>
<reference evidence="2" key="3">
    <citation type="submission" date="2020-05" db="EMBL/GenBank/DDBJ databases">
        <title>Electrophorus electricus (electric eel) genome, fEleEle1, primary haplotype.</title>
        <authorList>
            <person name="Myers G."/>
            <person name="Meyer A."/>
            <person name="Fedrigo O."/>
            <person name="Formenti G."/>
            <person name="Rhie A."/>
            <person name="Tracey A."/>
            <person name="Sims Y."/>
            <person name="Jarvis E.D."/>
        </authorList>
    </citation>
    <scope>NUCLEOTIDE SEQUENCE [LARGE SCALE GENOMIC DNA]</scope>
</reference>
<dbReference type="KEGG" id="eee:113576667"/>
<dbReference type="GeneTree" id="ENSGT01110000267412"/>
<accession>A0A4W4GAW6</accession>
<dbReference type="Pfam" id="PF15828">
    <property type="entry name" value="RDD1"/>
    <property type="match status" value="1"/>
</dbReference>
<feature type="region of interest" description="Disordered" evidence="1">
    <location>
        <begin position="1"/>
        <end position="22"/>
    </location>
</feature>
<protein>
    <submittedName>
        <fullName evidence="2">Uncharacterized protein</fullName>
    </submittedName>
</protein>
<dbReference type="InterPro" id="IPR031667">
    <property type="entry name" value="RDD1"/>
</dbReference>
<dbReference type="RefSeq" id="XP_026864693.2">
    <property type="nucleotide sequence ID" value="XM_027008892.2"/>
</dbReference>
<reference evidence="2" key="4">
    <citation type="submission" date="2025-08" db="UniProtKB">
        <authorList>
            <consortium name="Ensembl"/>
        </authorList>
    </citation>
    <scope>IDENTIFICATION</scope>
</reference>
<reference evidence="3" key="2">
    <citation type="journal article" date="2017" name="Sci. Adv.">
        <title>A tail of two voltages: Proteomic comparison of the three electric organs of the electric eel.</title>
        <authorList>
            <person name="Traeger L.L."/>
            <person name="Sabat G."/>
            <person name="Barrett-Wilt G.A."/>
            <person name="Wells G.B."/>
            <person name="Sussman M.R."/>
        </authorList>
    </citation>
    <scope>NUCLEOTIDE SEQUENCE [LARGE SCALE GENOMIC DNA]</scope>
</reference>